<protein>
    <recommendedName>
        <fullName evidence="1">YdhG-like domain-containing protein</fullName>
    </recommendedName>
</protein>
<dbReference type="EMBL" id="JACHVS010000001">
    <property type="protein sequence ID" value="MBB2994557.1"/>
    <property type="molecule type" value="Genomic_DNA"/>
</dbReference>
<organism evidence="2 3">
    <name type="scientific">Paeniglutamicibacter cryotolerans</name>
    <dbReference type="NCBI Taxonomy" id="670079"/>
    <lineage>
        <taxon>Bacteria</taxon>
        <taxon>Bacillati</taxon>
        <taxon>Actinomycetota</taxon>
        <taxon>Actinomycetes</taxon>
        <taxon>Micrococcales</taxon>
        <taxon>Micrococcaceae</taxon>
        <taxon>Paeniglutamicibacter</taxon>
    </lineage>
</organism>
<gene>
    <name evidence="2" type="ORF">E9229_000748</name>
</gene>
<comment type="caution">
    <text evidence="2">The sequence shown here is derived from an EMBL/GenBank/DDBJ whole genome shotgun (WGS) entry which is preliminary data.</text>
</comment>
<proteinExistence type="predicted"/>
<dbReference type="InterPro" id="IPR014922">
    <property type="entry name" value="YdhG-like"/>
</dbReference>
<reference evidence="2 3" key="1">
    <citation type="submission" date="2020-08" db="EMBL/GenBank/DDBJ databases">
        <title>Sequencing the genomes of 1000 actinobacteria strains.</title>
        <authorList>
            <person name="Klenk H.-P."/>
        </authorList>
    </citation>
    <scope>NUCLEOTIDE SEQUENCE [LARGE SCALE GENOMIC DNA]</scope>
    <source>
        <strain evidence="2 3">DSM 22826</strain>
    </source>
</reference>
<dbReference type="Gene3D" id="3.90.1150.200">
    <property type="match status" value="1"/>
</dbReference>
<dbReference type="Pfam" id="PF08818">
    <property type="entry name" value="DUF1801"/>
    <property type="match status" value="1"/>
</dbReference>
<name>A0A839QFW4_9MICC</name>
<sequence>MDQGLVLLEEIRALPTPLEESIKWRNPYFDYNGAVVKWYVAKAWLNVYFYKGYLLEDSEGLFEQTDDLRIRTVKITQARPLDRVSFAALLDAAVQLNTPGG</sequence>
<dbReference type="SUPFAM" id="SSF159888">
    <property type="entry name" value="YdhG-like"/>
    <property type="match status" value="1"/>
</dbReference>
<evidence type="ECO:0000259" key="1">
    <source>
        <dbReference type="Pfam" id="PF08818"/>
    </source>
</evidence>
<dbReference type="AlphaFoldDB" id="A0A839QFW4"/>
<accession>A0A839QFW4</accession>
<evidence type="ECO:0000313" key="3">
    <source>
        <dbReference type="Proteomes" id="UP000523000"/>
    </source>
</evidence>
<dbReference type="RefSeq" id="WP_183509922.1">
    <property type="nucleotide sequence ID" value="NZ_BAABGK010000038.1"/>
</dbReference>
<dbReference type="Proteomes" id="UP000523000">
    <property type="component" value="Unassembled WGS sequence"/>
</dbReference>
<keyword evidence="3" id="KW-1185">Reference proteome</keyword>
<evidence type="ECO:0000313" key="2">
    <source>
        <dbReference type="EMBL" id="MBB2994557.1"/>
    </source>
</evidence>
<feature type="domain" description="YdhG-like" evidence="1">
    <location>
        <begin position="9"/>
        <end position="94"/>
    </location>
</feature>